<dbReference type="EMBL" id="JAPQES010000007">
    <property type="protein sequence ID" value="MCY6372321.1"/>
    <property type="molecule type" value="Genomic_DNA"/>
</dbReference>
<keyword evidence="7 9" id="KW-0269">Exonuclease</keyword>
<dbReference type="InterPro" id="IPR041636">
    <property type="entry name" value="RNase_J_C"/>
</dbReference>
<feature type="binding site" evidence="9">
    <location>
        <begin position="364"/>
        <end position="368"/>
    </location>
    <ligand>
        <name>substrate</name>
    </ligand>
</feature>
<evidence type="ECO:0000256" key="3">
    <source>
        <dbReference type="ARBA" id="ARBA00022723"/>
    </source>
</evidence>
<evidence type="ECO:0000256" key="4">
    <source>
        <dbReference type="ARBA" id="ARBA00022759"/>
    </source>
</evidence>
<evidence type="ECO:0000256" key="5">
    <source>
        <dbReference type="ARBA" id="ARBA00022801"/>
    </source>
</evidence>
<organism evidence="11 12">
    <name type="scientific">Clostridium ganghwense</name>
    <dbReference type="NCBI Taxonomy" id="312089"/>
    <lineage>
        <taxon>Bacteria</taxon>
        <taxon>Bacillati</taxon>
        <taxon>Bacillota</taxon>
        <taxon>Clostridia</taxon>
        <taxon>Eubacteriales</taxon>
        <taxon>Clostridiaceae</taxon>
        <taxon>Clostridium</taxon>
    </lineage>
</organism>
<keyword evidence="9" id="KW-0698">rRNA processing</keyword>
<dbReference type="Gene3D" id="3.60.15.10">
    <property type="entry name" value="Ribonuclease Z/Hydroxyacylglutathione hydrolase-like"/>
    <property type="match status" value="1"/>
</dbReference>
<dbReference type="InterPro" id="IPR011108">
    <property type="entry name" value="RMMBL"/>
</dbReference>
<dbReference type="HAMAP" id="MF_01491">
    <property type="entry name" value="RNase_J_bact"/>
    <property type="match status" value="1"/>
</dbReference>
<dbReference type="Pfam" id="PF17770">
    <property type="entry name" value="RNase_J_C"/>
    <property type="match status" value="1"/>
</dbReference>
<dbReference type="Pfam" id="PF22505">
    <property type="entry name" value="RNase_J_b_CASP"/>
    <property type="match status" value="1"/>
</dbReference>
<evidence type="ECO:0000256" key="8">
    <source>
        <dbReference type="ARBA" id="ARBA00022884"/>
    </source>
</evidence>
<keyword evidence="6" id="KW-0862">Zinc</keyword>
<dbReference type="PANTHER" id="PTHR43694">
    <property type="entry name" value="RIBONUCLEASE J"/>
    <property type="match status" value="1"/>
</dbReference>
<dbReference type="SUPFAM" id="SSF56281">
    <property type="entry name" value="Metallo-hydrolase/oxidoreductase"/>
    <property type="match status" value="1"/>
</dbReference>
<keyword evidence="4 9" id="KW-0255">Endonuclease</keyword>
<dbReference type="InterPro" id="IPR042173">
    <property type="entry name" value="RNase_J_2"/>
</dbReference>
<dbReference type="PIRSF" id="PIRSF004803">
    <property type="entry name" value="RnjA"/>
    <property type="match status" value="1"/>
</dbReference>
<keyword evidence="2 9" id="KW-0540">Nuclease</keyword>
<comment type="subcellular location">
    <subcellularLocation>
        <location evidence="9">Cytoplasm</location>
    </subcellularLocation>
</comment>
<proteinExistence type="inferred from homology"/>
<protein>
    <recommendedName>
        <fullName evidence="9">Ribonuclease J</fullName>
        <shortName evidence="9">RNase J</shortName>
        <ecNumber evidence="9">3.1.-.-</ecNumber>
    </recommendedName>
</protein>
<keyword evidence="3" id="KW-0479">Metal-binding</keyword>
<dbReference type="Pfam" id="PF07521">
    <property type="entry name" value="RMMBL"/>
    <property type="match status" value="1"/>
</dbReference>
<keyword evidence="5 9" id="KW-0378">Hydrolase</keyword>
<dbReference type="InterPro" id="IPR036866">
    <property type="entry name" value="RibonucZ/Hydroxyglut_hydro"/>
</dbReference>
<feature type="domain" description="Metallo-beta-lactamase" evidence="10">
    <location>
        <begin position="20"/>
        <end position="215"/>
    </location>
</feature>
<dbReference type="Gene3D" id="3.10.20.580">
    <property type="match status" value="1"/>
</dbReference>
<dbReference type="PANTHER" id="PTHR43694:SF1">
    <property type="entry name" value="RIBONUCLEASE J"/>
    <property type="match status" value="1"/>
</dbReference>
<dbReference type="Gene3D" id="3.40.50.10710">
    <property type="entry name" value="Metallo-hydrolase/oxidoreductase"/>
    <property type="match status" value="1"/>
</dbReference>
<evidence type="ECO:0000259" key="10">
    <source>
        <dbReference type="SMART" id="SM00849"/>
    </source>
</evidence>
<dbReference type="InterPro" id="IPR001279">
    <property type="entry name" value="Metallo-B-lactamas"/>
</dbReference>
<dbReference type="EC" id="3.1.-.-" evidence="9"/>
<dbReference type="SMART" id="SM00849">
    <property type="entry name" value="Lactamase_B"/>
    <property type="match status" value="1"/>
</dbReference>
<evidence type="ECO:0000313" key="12">
    <source>
        <dbReference type="Proteomes" id="UP001079657"/>
    </source>
</evidence>
<evidence type="ECO:0000256" key="1">
    <source>
        <dbReference type="ARBA" id="ARBA00022490"/>
    </source>
</evidence>
<comment type="similarity">
    <text evidence="9">Belongs to the metallo-beta-lactamase superfamily. RNA-metabolizing metallo-beta-lactamase-like family. Bacterial RNase J subfamily.</text>
</comment>
<dbReference type="CDD" id="cd07714">
    <property type="entry name" value="RNaseJ_MBL-fold"/>
    <property type="match status" value="1"/>
</dbReference>
<accession>A0ABT4CTB5</accession>
<evidence type="ECO:0000256" key="2">
    <source>
        <dbReference type="ARBA" id="ARBA00022722"/>
    </source>
</evidence>
<keyword evidence="1 9" id="KW-0963">Cytoplasm</keyword>
<keyword evidence="8 9" id="KW-0694">RNA-binding</keyword>
<dbReference type="RefSeq" id="WP_268051287.1">
    <property type="nucleotide sequence ID" value="NZ_JAPQES010000007.1"/>
</dbReference>
<reference evidence="11" key="1">
    <citation type="submission" date="2022-12" db="EMBL/GenBank/DDBJ databases">
        <authorList>
            <person name="Wang J."/>
        </authorList>
    </citation>
    <scope>NUCLEOTIDE SEQUENCE</scope>
    <source>
        <strain evidence="11">HY-42-06</strain>
    </source>
</reference>
<evidence type="ECO:0000256" key="9">
    <source>
        <dbReference type="HAMAP-Rule" id="MF_01491"/>
    </source>
</evidence>
<gene>
    <name evidence="9" type="primary">rnj</name>
    <name evidence="11" type="ORF">OXH55_16945</name>
</gene>
<dbReference type="InterPro" id="IPR030854">
    <property type="entry name" value="RNase_J_bac"/>
</dbReference>
<comment type="subunit">
    <text evidence="9">Homodimer, may be a subunit of the RNA degradosome.</text>
</comment>
<name>A0ABT4CTB5_9CLOT</name>
<sequence>MKREKDKIKIIPLGGLNEVGKNLTAFEYKNEIVVIDCGLSFPDDEMLGIDVVIPEIGYLVKNSEKIKGIFLTHGHEDHIGALPYVLKELNVPVYGTKLTLGIVENRLKESGLLSSSKLNRVKPRDIIKLDNMSIEFIRTSHSIADSVAIAIHTPLGVILHTGDFKIDYTPIDGQVADLARFAELGKKGVTVMLADSTNVERPGYTMSEKTVGEAFENLFSKAEGRIIVATFASNIHRIQQIISAASKFGRKVAVSGRSMENIVGVASELGYLKFEEGTLIGIDDIKKYPNNKVIIITTGSQGEPMSALSRMASSDHKKVNIVQGDMVVISATPIPGNEKLVSKVINQLFKQGANVIYEALADVHVSGHACQEELKLIHTLVKPKFFMPVHGEYRMLKQHGDLAIKLGLPEKNVVIADTGDVIEVTRDYIKKSGTVPSGQVFVDGLGVGDVGNIVLRDRRHLSQDGILTVVVTIAKENGKVIAGPDIISRGFVYVRESEDLMDEAKRIVRNALRTCEEKHITEWAVIKSKVKEVLRMFLYEKTKRKPMILPIIMEI</sequence>
<comment type="caution">
    <text evidence="11">The sequence shown here is derived from an EMBL/GenBank/DDBJ whole genome shotgun (WGS) entry which is preliminary data.</text>
</comment>
<dbReference type="Proteomes" id="UP001079657">
    <property type="component" value="Unassembled WGS sequence"/>
</dbReference>
<evidence type="ECO:0000256" key="6">
    <source>
        <dbReference type="ARBA" id="ARBA00022833"/>
    </source>
</evidence>
<keyword evidence="12" id="KW-1185">Reference proteome</keyword>
<evidence type="ECO:0000256" key="7">
    <source>
        <dbReference type="ARBA" id="ARBA00022839"/>
    </source>
</evidence>
<dbReference type="InterPro" id="IPR004613">
    <property type="entry name" value="RNase_J"/>
</dbReference>
<dbReference type="InterPro" id="IPR055132">
    <property type="entry name" value="RNase_J_b_CASP"/>
</dbReference>
<evidence type="ECO:0000313" key="11">
    <source>
        <dbReference type="EMBL" id="MCY6372321.1"/>
    </source>
</evidence>
<comment type="function">
    <text evidence="9">An RNase that has 5'-3' exonuclease and possibly endonuclease activity. Involved in maturation of rRNA and in some organisms also mRNA maturation and/or decay.</text>
</comment>
<dbReference type="Pfam" id="PF00753">
    <property type="entry name" value="Lactamase_B"/>
    <property type="match status" value="1"/>
</dbReference>
<dbReference type="NCBIfam" id="TIGR00649">
    <property type="entry name" value="MG423"/>
    <property type="match status" value="1"/>
</dbReference>